<name>A0A8S9YRN3_9TREM</name>
<accession>A0A8S9YRN3</accession>
<proteinExistence type="inferred from homology"/>
<dbReference type="InterPro" id="IPR025483">
    <property type="entry name" value="Lipase_euk"/>
</dbReference>
<keyword evidence="5" id="KW-0443">Lipid metabolism</keyword>
<dbReference type="Pfam" id="PF04083">
    <property type="entry name" value="Abhydro_lipase"/>
    <property type="match status" value="1"/>
</dbReference>
<dbReference type="Gene3D" id="3.40.50.1820">
    <property type="entry name" value="alpha/beta hydrolase"/>
    <property type="match status" value="1"/>
</dbReference>
<evidence type="ECO:0000256" key="1">
    <source>
        <dbReference type="ARBA" id="ARBA00010701"/>
    </source>
</evidence>
<evidence type="ECO:0000256" key="2">
    <source>
        <dbReference type="ARBA" id="ARBA00022729"/>
    </source>
</evidence>
<keyword evidence="6" id="KW-0325">Glycoprotein</keyword>
<evidence type="ECO:0000256" key="9">
    <source>
        <dbReference type="SAM" id="SignalP"/>
    </source>
</evidence>
<keyword evidence="4 7" id="KW-0442">Lipid degradation</keyword>
<evidence type="ECO:0000313" key="11">
    <source>
        <dbReference type="EMBL" id="KAF7255703.1"/>
    </source>
</evidence>
<organism evidence="11 12">
    <name type="scientific">Paragonimus skrjabini miyazakii</name>
    <dbReference type="NCBI Taxonomy" id="59628"/>
    <lineage>
        <taxon>Eukaryota</taxon>
        <taxon>Metazoa</taxon>
        <taxon>Spiralia</taxon>
        <taxon>Lophotrochozoa</taxon>
        <taxon>Platyhelminthes</taxon>
        <taxon>Trematoda</taxon>
        <taxon>Digenea</taxon>
        <taxon>Plagiorchiida</taxon>
        <taxon>Troglotremata</taxon>
        <taxon>Troglotrematidae</taxon>
        <taxon>Paragonimus</taxon>
    </lineage>
</organism>
<evidence type="ECO:0000256" key="5">
    <source>
        <dbReference type="ARBA" id="ARBA00023098"/>
    </source>
</evidence>
<dbReference type="PANTHER" id="PTHR11005">
    <property type="entry name" value="LYSOSOMAL ACID LIPASE-RELATED"/>
    <property type="match status" value="1"/>
</dbReference>
<feature type="signal peptide" evidence="9">
    <location>
        <begin position="1"/>
        <end position="20"/>
    </location>
</feature>
<evidence type="ECO:0000256" key="4">
    <source>
        <dbReference type="ARBA" id="ARBA00022963"/>
    </source>
</evidence>
<protein>
    <recommendedName>
        <fullName evidence="7">Lipase</fullName>
    </recommendedName>
</protein>
<evidence type="ECO:0000256" key="7">
    <source>
        <dbReference type="PIRNR" id="PIRNR000862"/>
    </source>
</evidence>
<evidence type="ECO:0000256" key="8">
    <source>
        <dbReference type="PIRSR" id="PIRSR000862-1"/>
    </source>
</evidence>
<comment type="caution">
    <text evidence="11">The sequence shown here is derived from an EMBL/GenBank/DDBJ whole genome shotgun (WGS) entry which is preliminary data.</text>
</comment>
<dbReference type="GO" id="GO:0016788">
    <property type="term" value="F:hydrolase activity, acting on ester bonds"/>
    <property type="evidence" value="ECO:0007669"/>
    <property type="project" value="InterPro"/>
</dbReference>
<dbReference type="Proteomes" id="UP000822476">
    <property type="component" value="Unassembled WGS sequence"/>
</dbReference>
<evidence type="ECO:0000256" key="6">
    <source>
        <dbReference type="ARBA" id="ARBA00023180"/>
    </source>
</evidence>
<reference evidence="11" key="1">
    <citation type="submission" date="2019-07" db="EMBL/GenBank/DDBJ databases">
        <title>Annotation for the trematode Paragonimus miyazaki's.</title>
        <authorList>
            <person name="Choi Y.-J."/>
        </authorList>
    </citation>
    <scope>NUCLEOTIDE SEQUENCE</scope>
    <source>
        <strain evidence="11">Japan</strain>
    </source>
</reference>
<dbReference type="FunFam" id="3.40.50.1820:FF:000021">
    <property type="entry name" value="Lipase"/>
    <property type="match status" value="1"/>
</dbReference>
<gene>
    <name evidence="11" type="ORF">EG68_07672</name>
</gene>
<evidence type="ECO:0000256" key="3">
    <source>
        <dbReference type="ARBA" id="ARBA00022801"/>
    </source>
</evidence>
<keyword evidence="3 7" id="KW-0378">Hydrolase</keyword>
<sequence length="422" mass="48606">MHCFIHIVFVVILCLRQSSQLTLKPWTLSTRSRSGVDLLEIDIEIYDFRFLHIDPEIKANASQIIRSYGYHVEEHFVTTDDGYILCLFRMRNPRFLNKSNLKVVYLQHGLLDSAHTWINNLRNESLAFILADAGFDVWLGNSRGSTYSRNHVSLTPGHFKFWEFSWDQMAQFDLPSSLYYVLNLTGAQKIGYVGHSQGCQIALAQFDRDPQLQSRISVFIAFAPVAFLGHLRSPIRFVAPLAQTLEEVLELFNKGEFLPSNNLMQFLAYFLCRRGHVPFVCTNVIYLIAGYDSANTNTTRLPVYVAHTPAGTSTQNIVHYCQSIMSDRFQQFDYGKKKNMQIYGQPTPPEYDLSNITVPTVVFSGGHDWLAVKKDILHLIDRIEKAVISYTHFDHYNHLDFVWGMDTGYILYPTVLEWLSKY</sequence>
<dbReference type="AlphaFoldDB" id="A0A8S9YRN3"/>
<evidence type="ECO:0000313" key="12">
    <source>
        <dbReference type="Proteomes" id="UP000822476"/>
    </source>
</evidence>
<dbReference type="OrthoDB" id="9974421at2759"/>
<feature type="active site" description="Nucleophile" evidence="8">
    <location>
        <position position="196"/>
    </location>
</feature>
<feature type="domain" description="Partial AB-hydrolase lipase" evidence="10">
    <location>
        <begin position="62"/>
        <end position="120"/>
    </location>
</feature>
<dbReference type="PIRSF" id="PIRSF000862">
    <property type="entry name" value="Steryl_ester_lip"/>
    <property type="match status" value="1"/>
</dbReference>
<feature type="active site" description="Charge relay system" evidence="8">
    <location>
        <position position="368"/>
    </location>
</feature>
<keyword evidence="12" id="KW-1185">Reference proteome</keyword>
<dbReference type="GO" id="GO:0016042">
    <property type="term" value="P:lipid catabolic process"/>
    <property type="evidence" value="ECO:0007669"/>
    <property type="project" value="UniProtKB-KW"/>
</dbReference>
<dbReference type="InterPro" id="IPR006693">
    <property type="entry name" value="AB_hydrolase_lipase"/>
</dbReference>
<dbReference type="SUPFAM" id="SSF53474">
    <property type="entry name" value="alpha/beta-Hydrolases"/>
    <property type="match status" value="1"/>
</dbReference>
<dbReference type="InterPro" id="IPR029058">
    <property type="entry name" value="AB_hydrolase_fold"/>
</dbReference>
<evidence type="ECO:0000259" key="10">
    <source>
        <dbReference type="Pfam" id="PF04083"/>
    </source>
</evidence>
<feature type="chain" id="PRO_5035727341" description="Lipase" evidence="9">
    <location>
        <begin position="21"/>
        <end position="422"/>
    </location>
</feature>
<feature type="active site" description="Charge relay system" evidence="8">
    <location>
        <position position="398"/>
    </location>
</feature>
<comment type="similarity">
    <text evidence="1 7">Belongs to the AB hydrolase superfamily. Lipase family.</text>
</comment>
<keyword evidence="2 9" id="KW-0732">Signal</keyword>
<dbReference type="EMBL" id="JTDE01003738">
    <property type="protein sequence ID" value="KAF7255703.1"/>
    <property type="molecule type" value="Genomic_DNA"/>
</dbReference>